<dbReference type="PANTHER" id="PTHR43205:SF7">
    <property type="entry name" value="PROSTAGLANDIN REDUCTASE 1"/>
    <property type="match status" value="1"/>
</dbReference>
<keyword evidence="4" id="KW-1185">Reference proteome</keyword>
<dbReference type="InterPro" id="IPR036291">
    <property type="entry name" value="NAD(P)-bd_dom_sf"/>
</dbReference>
<organism evidence="3 4">
    <name type="scientific">Talaromyces pinophilus</name>
    <name type="common">Penicillium pinophilum</name>
    <dbReference type="NCBI Taxonomy" id="128442"/>
    <lineage>
        <taxon>Eukaryota</taxon>
        <taxon>Fungi</taxon>
        <taxon>Dikarya</taxon>
        <taxon>Ascomycota</taxon>
        <taxon>Pezizomycotina</taxon>
        <taxon>Eurotiomycetes</taxon>
        <taxon>Eurotiomycetidae</taxon>
        <taxon>Eurotiales</taxon>
        <taxon>Trichocomaceae</taxon>
        <taxon>Talaromyces</taxon>
        <taxon>Talaromyces sect. Talaromyces</taxon>
    </lineage>
</organism>
<dbReference type="InterPro" id="IPR041694">
    <property type="entry name" value="ADH_N_2"/>
</dbReference>
<accession>A0A0B8MYY9</accession>
<dbReference type="SMART" id="SM00829">
    <property type="entry name" value="PKS_ER"/>
    <property type="match status" value="1"/>
</dbReference>
<feature type="domain" description="Enoyl reductase (ER)" evidence="2">
    <location>
        <begin position="81"/>
        <end position="359"/>
    </location>
</feature>
<dbReference type="AlphaFoldDB" id="A0A0B8MYY9"/>
<dbReference type="InterPro" id="IPR011032">
    <property type="entry name" value="GroES-like_sf"/>
</dbReference>
<dbReference type="InterPro" id="IPR045010">
    <property type="entry name" value="MDR_fam"/>
</dbReference>
<dbReference type="Pfam" id="PF16884">
    <property type="entry name" value="ADH_N_2"/>
    <property type="match status" value="1"/>
</dbReference>
<evidence type="ECO:0000256" key="1">
    <source>
        <dbReference type="ARBA" id="ARBA00023002"/>
    </source>
</evidence>
<evidence type="ECO:0000313" key="4">
    <source>
        <dbReference type="Proteomes" id="UP000053095"/>
    </source>
</evidence>
<name>A0A0B8MYY9_TALPI</name>
<dbReference type="Pfam" id="PF00107">
    <property type="entry name" value="ADH_zinc_N"/>
    <property type="match status" value="1"/>
</dbReference>
<dbReference type="FunFam" id="3.40.50.720:FF:000121">
    <property type="entry name" value="Prostaglandin reductase 2"/>
    <property type="match status" value="1"/>
</dbReference>
<dbReference type="Proteomes" id="UP000053095">
    <property type="component" value="Unassembled WGS sequence"/>
</dbReference>
<dbReference type="SUPFAM" id="SSF50129">
    <property type="entry name" value="GroES-like"/>
    <property type="match status" value="1"/>
</dbReference>
<keyword evidence="1" id="KW-0560">Oxidoreductase</keyword>
<gene>
    <name evidence="3" type="ORF">TCE0_050r18344</name>
</gene>
<dbReference type="CDD" id="cd05288">
    <property type="entry name" value="PGDH"/>
    <property type="match status" value="1"/>
</dbReference>
<proteinExistence type="predicted"/>
<dbReference type="SUPFAM" id="SSF51735">
    <property type="entry name" value="NAD(P)-binding Rossmann-fold domains"/>
    <property type="match status" value="1"/>
</dbReference>
<dbReference type="EMBL" id="DF933846">
    <property type="protein sequence ID" value="GAM43489.1"/>
    <property type="molecule type" value="Genomic_DNA"/>
</dbReference>
<dbReference type="GO" id="GO:0016628">
    <property type="term" value="F:oxidoreductase activity, acting on the CH-CH group of donors, NAD or NADP as acceptor"/>
    <property type="evidence" value="ECO:0007669"/>
    <property type="project" value="InterPro"/>
</dbReference>
<dbReference type="Gene3D" id="3.90.180.10">
    <property type="entry name" value="Medium-chain alcohol dehydrogenases, catalytic domain"/>
    <property type="match status" value="1"/>
</dbReference>
<sequence>MVSNKALIYKKLPTHNPLVGEHIQVEPLPDFDLNQHIPAGSAIVKGLYFSCDPYMRGRMRPPTRSSYSPPFEIGKPISAYALVQVLRLSDDGQESITTSKGVTYGAGDILFGIFDIAEYTLLGKEWAQHPYINKIENPLNLPLSNFLSVMGMTGLTAYSSLYEIGRPKKGETIFISSAAGAVGQIVGQIAKREGLRVIGSVGDDAKLEFIVNELGFDGGFNYKKEPSVLEALQRLAPDGVDIYYENVGGEQLAAAIECMNVFGRIVASGMVSQYNLPIDDRYPIKNLTQIVPKRIRFQGFLVTDPDFGPKYTKERDERVPQWLVEGSIKTKEHIDEGIDSAGTAFVNMLEGKNFGKAIIHVADPE</sequence>
<evidence type="ECO:0000259" key="2">
    <source>
        <dbReference type="SMART" id="SM00829"/>
    </source>
</evidence>
<dbReference type="Gene3D" id="3.40.50.720">
    <property type="entry name" value="NAD(P)-binding Rossmann-like Domain"/>
    <property type="match status" value="1"/>
</dbReference>
<protein>
    <recommendedName>
        <fullName evidence="2">Enoyl reductase (ER) domain-containing protein</fullName>
    </recommendedName>
</protein>
<dbReference type="InterPro" id="IPR020843">
    <property type="entry name" value="ER"/>
</dbReference>
<reference evidence="4" key="1">
    <citation type="journal article" date="2015" name="Genome Announc.">
        <title>Draft genome sequence of Talaromyces cellulolyticus strain Y-94, a source of lignocellulosic biomass-degrading enzymes.</title>
        <authorList>
            <person name="Fujii T."/>
            <person name="Koike H."/>
            <person name="Sawayama S."/>
            <person name="Yano S."/>
            <person name="Inoue H."/>
        </authorList>
    </citation>
    <scope>NUCLEOTIDE SEQUENCE [LARGE SCALE GENOMIC DNA]</scope>
    <source>
        <strain evidence="4">Y-94</strain>
    </source>
</reference>
<evidence type="ECO:0000313" key="3">
    <source>
        <dbReference type="EMBL" id="GAM43489.1"/>
    </source>
</evidence>
<dbReference type="PANTHER" id="PTHR43205">
    <property type="entry name" value="PROSTAGLANDIN REDUCTASE"/>
    <property type="match status" value="1"/>
</dbReference>
<dbReference type="InterPro" id="IPR013149">
    <property type="entry name" value="ADH-like_C"/>
</dbReference>